<evidence type="ECO:0000256" key="6">
    <source>
        <dbReference type="ARBA" id="ARBA00022801"/>
    </source>
</evidence>
<dbReference type="OrthoDB" id="79099at2759"/>
<feature type="domain" description="DDE Tnp4" evidence="8">
    <location>
        <begin position="4"/>
        <end position="133"/>
    </location>
</feature>
<evidence type="ECO:0000259" key="8">
    <source>
        <dbReference type="Pfam" id="PF13359"/>
    </source>
</evidence>
<keyword evidence="6" id="KW-0378">Hydrolase</keyword>
<accession>A0A485KF19</accession>
<comment type="cofactor">
    <cofactor evidence="1">
        <name>a divalent metal cation</name>
        <dbReference type="ChEBI" id="CHEBI:60240"/>
    </cofactor>
</comment>
<comment type="similarity">
    <text evidence="3">Belongs to the HARBI1 family.</text>
</comment>
<evidence type="ECO:0000313" key="9">
    <source>
        <dbReference type="EMBL" id="KAF0706588.1"/>
    </source>
</evidence>
<keyword evidence="7" id="KW-0539">Nucleus</keyword>
<evidence type="ECO:0000256" key="3">
    <source>
        <dbReference type="ARBA" id="ARBA00006958"/>
    </source>
</evidence>
<sequence length="193" mass="22656">MAGMVICDDRMRIIHLDLGWPGCANDKRVWNNSVFSKYPEKYFDFMQYLLGDSGYSNQLHLMACFRKIRGFGLSGPQELFNKLVAKCRYVNENCIGLLKGRFQSLRGMRMDISVKKYAEMMIYFIRCAAILHNLLLEDFEDWDTELYDFDETAETAETAEPDTFFESTIDTNDCQDNRDVYAKKFWDELMNNL</sequence>
<name>A0A485KF19_9STRA</name>
<dbReference type="PANTHER" id="PTHR22930">
    <property type="match status" value="1"/>
</dbReference>
<evidence type="ECO:0000256" key="7">
    <source>
        <dbReference type="ARBA" id="ARBA00023242"/>
    </source>
</evidence>
<comment type="subcellular location">
    <subcellularLocation>
        <location evidence="2">Nucleus</location>
    </subcellularLocation>
</comment>
<dbReference type="GO" id="GO:0004518">
    <property type="term" value="F:nuclease activity"/>
    <property type="evidence" value="ECO:0007669"/>
    <property type="project" value="UniProtKB-KW"/>
</dbReference>
<keyword evidence="4" id="KW-0540">Nuclease</keyword>
<reference evidence="10 11" key="1">
    <citation type="submission" date="2019-03" db="EMBL/GenBank/DDBJ databases">
        <authorList>
            <person name="Gaulin E."/>
            <person name="Dumas B."/>
        </authorList>
    </citation>
    <scope>NUCLEOTIDE SEQUENCE [LARGE SCALE GENOMIC DNA]</scope>
    <source>
        <strain evidence="10">CBS 568.67</strain>
    </source>
</reference>
<dbReference type="Pfam" id="PF13359">
    <property type="entry name" value="DDE_Tnp_4"/>
    <property type="match status" value="1"/>
</dbReference>
<dbReference type="EMBL" id="CAADRA010003225">
    <property type="protein sequence ID" value="VFT83701.1"/>
    <property type="molecule type" value="Genomic_DNA"/>
</dbReference>
<dbReference type="GO" id="GO:0016787">
    <property type="term" value="F:hydrolase activity"/>
    <property type="evidence" value="ECO:0007669"/>
    <property type="project" value="UniProtKB-KW"/>
</dbReference>
<dbReference type="GO" id="GO:0005634">
    <property type="term" value="C:nucleus"/>
    <property type="evidence" value="ECO:0007669"/>
    <property type="project" value="UniProtKB-SubCell"/>
</dbReference>
<reference evidence="9" key="2">
    <citation type="submission" date="2019-06" db="EMBL/GenBank/DDBJ databases">
        <title>Genomics analysis of Aphanomyces spp. identifies a new class of oomycete effector associated with host adaptation.</title>
        <authorList>
            <person name="Gaulin E."/>
        </authorList>
    </citation>
    <scope>NUCLEOTIDE SEQUENCE</scope>
    <source>
        <strain evidence="9">CBS 578.67</strain>
    </source>
</reference>
<evidence type="ECO:0000256" key="1">
    <source>
        <dbReference type="ARBA" id="ARBA00001968"/>
    </source>
</evidence>
<dbReference type="AlphaFoldDB" id="A0A485KF19"/>
<dbReference type="PANTHER" id="PTHR22930:SF85">
    <property type="entry name" value="GH03217P-RELATED"/>
    <property type="match status" value="1"/>
</dbReference>
<organism evidence="10 11">
    <name type="scientific">Aphanomyces stellatus</name>
    <dbReference type="NCBI Taxonomy" id="120398"/>
    <lineage>
        <taxon>Eukaryota</taxon>
        <taxon>Sar</taxon>
        <taxon>Stramenopiles</taxon>
        <taxon>Oomycota</taxon>
        <taxon>Saprolegniomycetes</taxon>
        <taxon>Saprolegniales</taxon>
        <taxon>Verrucalvaceae</taxon>
        <taxon>Aphanomyces</taxon>
    </lineage>
</organism>
<keyword evidence="5" id="KW-0479">Metal-binding</keyword>
<dbReference type="GO" id="GO:0046872">
    <property type="term" value="F:metal ion binding"/>
    <property type="evidence" value="ECO:0007669"/>
    <property type="project" value="UniProtKB-KW"/>
</dbReference>
<evidence type="ECO:0000256" key="4">
    <source>
        <dbReference type="ARBA" id="ARBA00022722"/>
    </source>
</evidence>
<evidence type="ECO:0000256" key="5">
    <source>
        <dbReference type="ARBA" id="ARBA00022723"/>
    </source>
</evidence>
<proteinExistence type="inferred from homology"/>
<dbReference type="Proteomes" id="UP000332933">
    <property type="component" value="Unassembled WGS sequence"/>
</dbReference>
<evidence type="ECO:0000313" key="11">
    <source>
        <dbReference type="Proteomes" id="UP000332933"/>
    </source>
</evidence>
<keyword evidence="11" id="KW-1185">Reference proteome</keyword>
<dbReference type="InterPro" id="IPR027806">
    <property type="entry name" value="HARBI1_dom"/>
</dbReference>
<dbReference type="InterPro" id="IPR045249">
    <property type="entry name" value="HARBI1-like"/>
</dbReference>
<evidence type="ECO:0000256" key="2">
    <source>
        <dbReference type="ARBA" id="ARBA00004123"/>
    </source>
</evidence>
<protein>
    <submittedName>
        <fullName evidence="10">Aste57867_6733 protein</fullName>
    </submittedName>
</protein>
<dbReference type="EMBL" id="VJMH01003213">
    <property type="protein sequence ID" value="KAF0706588.1"/>
    <property type="molecule type" value="Genomic_DNA"/>
</dbReference>
<gene>
    <name evidence="10" type="primary">Aste57867_6733</name>
    <name evidence="9" type="ORF">As57867_006713</name>
    <name evidence="10" type="ORF">ASTE57867_6733</name>
</gene>
<evidence type="ECO:0000313" key="10">
    <source>
        <dbReference type="EMBL" id="VFT83701.1"/>
    </source>
</evidence>